<name>X1QVI6_9ZZZZ</name>
<comment type="caution">
    <text evidence="1">The sequence shown here is derived from an EMBL/GenBank/DDBJ whole genome shotgun (WGS) entry which is preliminary data.</text>
</comment>
<accession>X1QVI6</accession>
<feature type="non-terminal residue" evidence="1">
    <location>
        <position position="1"/>
    </location>
</feature>
<gene>
    <name evidence="1" type="ORF">S06H3_55775</name>
</gene>
<reference evidence="1" key="1">
    <citation type="journal article" date="2014" name="Front. Microbiol.">
        <title>High frequency of phylogenetically diverse reductive dehalogenase-homologous genes in deep subseafloor sedimentary metagenomes.</title>
        <authorList>
            <person name="Kawai M."/>
            <person name="Futagami T."/>
            <person name="Toyoda A."/>
            <person name="Takaki Y."/>
            <person name="Nishi S."/>
            <person name="Hori S."/>
            <person name="Arai W."/>
            <person name="Tsubouchi T."/>
            <person name="Morono Y."/>
            <person name="Uchiyama I."/>
            <person name="Ito T."/>
            <person name="Fujiyama A."/>
            <person name="Inagaki F."/>
            <person name="Takami H."/>
        </authorList>
    </citation>
    <scope>NUCLEOTIDE SEQUENCE</scope>
    <source>
        <strain evidence="1">Expedition CK06-06</strain>
    </source>
</reference>
<organism evidence="1">
    <name type="scientific">marine sediment metagenome</name>
    <dbReference type="NCBI Taxonomy" id="412755"/>
    <lineage>
        <taxon>unclassified sequences</taxon>
        <taxon>metagenomes</taxon>
        <taxon>ecological metagenomes</taxon>
    </lineage>
</organism>
<evidence type="ECO:0008006" key="2">
    <source>
        <dbReference type="Google" id="ProtNLM"/>
    </source>
</evidence>
<protein>
    <recommendedName>
        <fullName evidence="2">Right handed beta helix domain-containing protein</fullName>
    </recommendedName>
</protein>
<dbReference type="Gene3D" id="2.160.20.10">
    <property type="entry name" value="Single-stranded right-handed beta-helix, Pectin lyase-like"/>
    <property type="match status" value="1"/>
</dbReference>
<dbReference type="InterPro" id="IPR011050">
    <property type="entry name" value="Pectin_lyase_fold/virulence"/>
</dbReference>
<feature type="non-terminal residue" evidence="1">
    <location>
        <position position="233"/>
    </location>
</feature>
<dbReference type="EMBL" id="BARV01035788">
    <property type="protein sequence ID" value="GAI58811.1"/>
    <property type="molecule type" value="Genomic_DNA"/>
</dbReference>
<dbReference type="SUPFAM" id="SSF51126">
    <property type="entry name" value="Pectin lyase-like"/>
    <property type="match status" value="1"/>
</dbReference>
<proteinExistence type="predicted"/>
<dbReference type="InterPro" id="IPR012334">
    <property type="entry name" value="Pectin_lyas_fold"/>
</dbReference>
<sequence length="233" mass="25808">SAFYGIIQNNTIFGNSAYCGGGFDECDYNSKILNCIIWGNTAVSDGAQLYDSNEPTYSCIQDWTGSGIGNISVNPKFGDPENGDYHLQPNSPCIDAGRYIDSLSYDFEGDLRGYDSTSEPRGDGSDFDIGTDEYIGAFSTADVIYTFDSSENGWSYVTIDHTLFYPPSSSREKVSVWDWALGIEMKDTTNSGNWQDVGCVGYGSWVSPFDIEYDMSKVYKTRWFITSTQSTEA</sequence>
<dbReference type="AlphaFoldDB" id="X1QVI6"/>
<evidence type="ECO:0000313" key="1">
    <source>
        <dbReference type="EMBL" id="GAI58811.1"/>
    </source>
</evidence>